<organism evidence="3 4">
    <name type="scientific">Daucus carota subsp. sativus</name>
    <name type="common">Carrot</name>
    <dbReference type="NCBI Taxonomy" id="79200"/>
    <lineage>
        <taxon>Eukaryota</taxon>
        <taxon>Viridiplantae</taxon>
        <taxon>Streptophyta</taxon>
        <taxon>Embryophyta</taxon>
        <taxon>Tracheophyta</taxon>
        <taxon>Spermatophyta</taxon>
        <taxon>Magnoliopsida</taxon>
        <taxon>eudicotyledons</taxon>
        <taxon>Gunneridae</taxon>
        <taxon>Pentapetalae</taxon>
        <taxon>asterids</taxon>
        <taxon>campanulids</taxon>
        <taxon>Apiales</taxon>
        <taxon>Apiaceae</taxon>
        <taxon>Apioideae</taxon>
        <taxon>Scandiceae</taxon>
        <taxon>Daucinae</taxon>
        <taxon>Daucus</taxon>
        <taxon>Daucus sect. Daucus</taxon>
    </lineage>
</organism>
<dbReference type="EMBL" id="CP093345">
    <property type="protein sequence ID" value="WOG91893.1"/>
    <property type="molecule type" value="Genomic_DNA"/>
</dbReference>
<evidence type="ECO:0000256" key="1">
    <source>
        <dbReference type="ARBA" id="ARBA00009431"/>
    </source>
</evidence>
<sequence>MYRNSRYLINILLLVVVVSGVVEKLGSQADFHSPVIEYLPGFGGRLPFQLTTGYVGVDETEDVQLFYYFVKSQGNPDVDPLILWITGGPGCSSFTALAYEIGPLYYKQVEYDGTLPTLILNPHTWTKAASIIFLELPVGVGFSYSKTSIASHSNDTQACAQALHFLKKWFISHPQFLSNSFYVAGDSYSGIFVPIITQMISNENKAEAGPELPINLKGYLLGNPKTFPPEGNYGFSFAHGMGIISDETYESLRRNCILGDQMSDSDNAECSKATEAYDLCRSGLFAPQILEKNCAEPLRRSLFNVQTAVVDKFEEHKNLKVAFSPIKCRNEGYALSSYWSNDESVQEALHIRKGTIGTWQRCNDELSYDMVITDTRPYHANLSRKGYRSLVYSGDHDIVVPFQSTQAWIRGLNYPIIDDWRPWIVEGQYAGYTRTYSNKMTFATVKGGGHTAPEYKPAECYAMLKRWLSNRPL</sequence>
<dbReference type="GO" id="GO:0006508">
    <property type="term" value="P:proteolysis"/>
    <property type="evidence" value="ECO:0007669"/>
    <property type="project" value="InterPro"/>
</dbReference>
<name>A0AAF0WP45_DAUCS</name>
<dbReference type="AlphaFoldDB" id="A0AAF0WP45"/>
<dbReference type="InterPro" id="IPR001563">
    <property type="entry name" value="Peptidase_S10"/>
</dbReference>
<dbReference type="FunFam" id="3.40.50.1820:FF:000072">
    <property type="entry name" value="Serine carboxypeptidase-like 19"/>
    <property type="match status" value="1"/>
</dbReference>
<evidence type="ECO:0000313" key="3">
    <source>
        <dbReference type="EMBL" id="WOG91893.1"/>
    </source>
</evidence>
<dbReference type="PRINTS" id="PR00724">
    <property type="entry name" value="CRBOXYPTASEC"/>
</dbReference>
<protein>
    <submittedName>
        <fullName evidence="3">Uncharacterized protein</fullName>
    </submittedName>
</protein>
<reference evidence="3" key="1">
    <citation type="journal article" date="2016" name="Nat. Genet.">
        <title>A high-quality carrot genome assembly provides new insights into carotenoid accumulation and asterid genome evolution.</title>
        <authorList>
            <person name="Iorizzo M."/>
            <person name="Ellison S."/>
            <person name="Senalik D."/>
            <person name="Zeng P."/>
            <person name="Satapoomin P."/>
            <person name="Huang J."/>
            <person name="Bowman M."/>
            <person name="Iovene M."/>
            <person name="Sanseverino W."/>
            <person name="Cavagnaro P."/>
            <person name="Yildiz M."/>
            <person name="Macko-Podgorni A."/>
            <person name="Moranska E."/>
            <person name="Grzebelus E."/>
            <person name="Grzebelus D."/>
            <person name="Ashrafi H."/>
            <person name="Zheng Z."/>
            <person name="Cheng S."/>
            <person name="Spooner D."/>
            <person name="Van Deynze A."/>
            <person name="Simon P."/>
        </authorList>
    </citation>
    <scope>NUCLEOTIDE SEQUENCE</scope>
    <source>
        <tissue evidence="3">Leaf</tissue>
    </source>
</reference>
<dbReference type="GO" id="GO:0019748">
    <property type="term" value="P:secondary metabolic process"/>
    <property type="evidence" value="ECO:0007669"/>
    <property type="project" value="TreeGrafter"/>
</dbReference>
<keyword evidence="4" id="KW-1185">Reference proteome</keyword>
<dbReference type="SUPFAM" id="SSF53474">
    <property type="entry name" value="alpha/beta-Hydrolases"/>
    <property type="match status" value="1"/>
</dbReference>
<feature type="chain" id="PRO_5042254284" evidence="2">
    <location>
        <begin position="21"/>
        <end position="473"/>
    </location>
</feature>
<reference evidence="3" key="2">
    <citation type="submission" date="2022-03" db="EMBL/GenBank/DDBJ databases">
        <title>Draft title - Genomic analysis of global carrot germplasm unveils the trajectory of domestication and the origin of high carotenoid orange carrot.</title>
        <authorList>
            <person name="Iorizzo M."/>
            <person name="Ellison S."/>
            <person name="Senalik D."/>
            <person name="Macko-Podgorni A."/>
            <person name="Grzebelus D."/>
            <person name="Bostan H."/>
            <person name="Rolling W."/>
            <person name="Curaba J."/>
            <person name="Simon P."/>
        </authorList>
    </citation>
    <scope>NUCLEOTIDE SEQUENCE</scope>
    <source>
        <tissue evidence="3">Leaf</tissue>
    </source>
</reference>
<feature type="signal peptide" evidence="2">
    <location>
        <begin position="1"/>
        <end position="20"/>
    </location>
</feature>
<dbReference type="InterPro" id="IPR029058">
    <property type="entry name" value="AB_hydrolase_fold"/>
</dbReference>
<gene>
    <name evidence="3" type="ORF">DCAR_0311148</name>
</gene>
<dbReference type="PANTHER" id="PTHR11802">
    <property type="entry name" value="SERINE PROTEASE FAMILY S10 SERINE CARBOXYPEPTIDASE"/>
    <property type="match status" value="1"/>
</dbReference>
<comment type="similarity">
    <text evidence="1">Belongs to the peptidase S10 family.</text>
</comment>
<keyword evidence="2" id="KW-0732">Signal</keyword>
<accession>A0AAF0WP45</accession>
<evidence type="ECO:0000256" key="2">
    <source>
        <dbReference type="SAM" id="SignalP"/>
    </source>
</evidence>
<dbReference type="PANTHER" id="PTHR11802:SF29">
    <property type="entry name" value="SERINE CARBOXYPEPTIDASE-LIKE 19"/>
    <property type="match status" value="1"/>
</dbReference>
<dbReference type="Gene3D" id="3.40.50.1820">
    <property type="entry name" value="alpha/beta hydrolase"/>
    <property type="match status" value="1"/>
</dbReference>
<evidence type="ECO:0000313" key="4">
    <source>
        <dbReference type="Proteomes" id="UP000077755"/>
    </source>
</evidence>
<dbReference type="GO" id="GO:0004185">
    <property type="term" value="F:serine-type carboxypeptidase activity"/>
    <property type="evidence" value="ECO:0007669"/>
    <property type="project" value="InterPro"/>
</dbReference>
<dbReference type="Pfam" id="PF00450">
    <property type="entry name" value="Peptidase_S10"/>
    <property type="match status" value="1"/>
</dbReference>
<dbReference type="GO" id="GO:0016747">
    <property type="term" value="F:acyltransferase activity, transferring groups other than amino-acyl groups"/>
    <property type="evidence" value="ECO:0007669"/>
    <property type="project" value="TreeGrafter"/>
</dbReference>
<dbReference type="Proteomes" id="UP000077755">
    <property type="component" value="Chromosome 3"/>
</dbReference>
<proteinExistence type="inferred from homology"/>